<feature type="compositionally biased region" description="Basic and acidic residues" evidence="1">
    <location>
        <begin position="168"/>
        <end position="193"/>
    </location>
</feature>
<feature type="region of interest" description="Disordered" evidence="1">
    <location>
        <begin position="1"/>
        <end position="73"/>
    </location>
</feature>
<gene>
    <name evidence="3" type="ORF">GGI25_002622</name>
</gene>
<dbReference type="PANTHER" id="PTHR37402:SF1">
    <property type="entry name" value="GRAM DOMAIN-CONTAINING PROTEIN 4"/>
    <property type="match status" value="1"/>
</dbReference>
<accession>A0A9W8G8N5</accession>
<organism evidence="3 4">
    <name type="scientific">Coemansia spiralis</name>
    <dbReference type="NCBI Taxonomy" id="417178"/>
    <lineage>
        <taxon>Eukaryota</taxon>
        <taxon>Fungi</taxon>
        <taxon>Fungi incertae sedis</taxon>
        <taxon>Zoopagomycota</taxon>
        <taxon>Kickxellomycotina</taxon>
        <taxon>Kickxellomycetes</taxon>
        <taxon>Kickxellales</taxon>
        <taxon>Kickxellaceae</taxon>
        <taxon>Coemansia</taxon>
    </lineage>
</organism>
<feature type="compositionally biased region" description="Low complexity" evidence="1">
    <location>
        <begin position="155"/>
        <end position="167"/>
    </location>
</feature>
<feature type="region of interest" description="Disordered" evidence="1">
    <location>
        <begin position="93"/>
        <end position="244"/>
    </location>
</feature>
<evidence type="ECO:0000256" key="2">
    <source>
        <dbReference type="SAM" id="Phobius"/>
    </source>
</evidence>
<feature type="region of interest" description="Disordered" evidence="1">
    <location>
        <begin position="833"/>
        <end position="878"/>
    </location>
</feature>
<dbReference type="AlphaFoldDB" id="A0A9W8G8N5"/>
<dbReference type="InterPro" id="IPR037847">
    <property type="entry name" value="GRAMDC4"/>
</dbReference>
<dbReference type="Proteomes" id="UP001151518">
    <property type="component" value="Unassembled WGS sequence"/>
</dbReference>
<dbReference type="GO" id="GO:0006915">
    <property type="term" value="P:apoptotic process"/>
    <property type="evidence" value="ECO:0007669"/>
    <property type="project" value="InterPro"/>
</dbReference>
<feature type="compositionally biased region" description="Polar residues" evidence="1">
    <location>
        <begin position="790"/>
        <end position="819"/>
    </location>
</feature>
<dbReference type="EMBL" id="JANBTW010000024">
    <property type="protein sequence ID" value="KAJ2678118.1"/>
    <property type="molecule type" value="Genomic_DNA"/>
</dbReference>
<feature type="compositionally biased region" description="Polar residues" evidence="1">
    <location>
        <begin position="841"/>
        <end position="864"/>
    </location>
</feature>
<feature type="compositionally biased region" description="Polar residues" evidence="1">
    <location>
        <begin position="113"/>
        <end position="123"/>
    </location>
</feature>
<evidence type="ECO:0000313" key="3">
    <source>
        <dbReference type="EMBL" id="KAJ2678118.1"/>
    </source>
</evidence>
<name>A0A9W8G8N5_9FUNG</name>
<feature type="compositionally biased region" description="Basic and acidic residues" evidence="1">
    <location>
        <begin position="30"/>
        <end position="51"/>
    </location>
</feature>
<evidence type="ECO:0000256" key="1">
    <source>
        <dbReference type="SAM" id="MobiDB-lite"/>
    </source>
</evidence>
<feature type="transmembrane region" description="Helical" evidence="2">
    <location>
        <begin position="422"/>
        <end position="452"/>
    </location>
</feature>
<feature type="region of interest" description="Disordered" evidence="1">
    <location>
        <begin position="790"/>
        <end position="820"/>
    </location>
</feature>
<dbReference type="OrthoDB" id="1708389at2759"/>
<protein>
    <recommendedName>
        <fullName evidence="5">GRAM domain-containing protein</fullName>
    </recommendedName>
</protein>
<keyword evidence="2" id="KW-1133">Transmembrane helix</keyword>
<sequence length="1082" mass="121568">MSGSASDSVQHSGGFWRMHGLHRRHNSRGSAKDVQKDRRRSTEAVADESRSSLRRNSSGSIKQKLGSLLHRTSLPHIHRKSLESVRHRQASINENDASHPMPKLRQDGLTPQGALSATSTGGSCWSKKEGKPYLIVEPPPKDTVADENTVDSDEASLFSSASSASSISEHEFQQGDDRQQMENKVDGRTETRRPSGMTHMPTFTHIYQSNPAPGMWDDGEQASQNTNQAEDTDAEPARPNMPLEPGEYDEINASWLVEQMGMGEQPFSSLFEDHVGYTNPRAYTDSIVSLRSSDISDDYDNENDGDRKHNLKRQRKAAFEVLKQRLGEARVGIPKEPPAPSPEAFRRNDGTVDYVGYGCSYIKHYADTQLRHKLDYRHSSDDPCKLDRFLLTLQRLVEVSAPYQRFLVWLYKLARWDNPKQTLWWCIIYFTLLYMGMISMFLWMAPAFIIAYHRLRPSQAYQWLGFERPDTSIIPRKFVQDASSGTIGKGLAANRLWEIWRDTLGSQVHLILADVADWMERAKNCATWKRPWASRSVIVVLFCMGLFVYLIPAYVLQKLFGICFGVQFFFLAPLQLRYERYRHMLWIIDWILWHSPTDAEQALDSLYTRGHSHREALGLSVHSTSTATPPSGIIGSIRRYVYTVVADLVCAYYPFSKSRRPPVTILQTASSTSLDRLEEDLAEADSNYAAFEMGKRLGKRIMQNMHDKNDDEEQYGGIGAGNSIHFPLMMEESEEREQLRNAGLTHPLFRAFSVDSLGSFENERIVSQPAKPGNTTILSQVKPLDIGVGTKQTASKSVPATSANNGEHVASSSNSSPTADHSFVARARDLSSRILRRRSSQGNARSDKSTAGTEPKTSIDSQQPPLGEANNLENERKQRSMRLQALRGVNFSNNRKLLQEFSKLIQSDSIDNASDKHTTDADNAPRTSLDTLGLESLDTIQARNSVNIFAETGGSGDLELMHEANELNALRNKDARPTKKGIDLSSLYAFRCIHQGKYGTLFVTPERFVFRRSRIMGGRRSAVSSYQLSSVIAIRKSATGLGKSHGVQLLLNDGRSYSFYGLAKRDDVFGFLLVRCGHVHAY</sequence>
<dbReference type="PANTHER" id="PTHR37402">
    <property type="entry name" value="GRAM DOMAIN-CONTAINING PROTEIN 4"/>
    <property type="match status" value="1"/>
</dbReference>
<comment type="caution">
    <text evidence="3">The sequence shown here is derived from an EMBL/GenBank/DDBJ whole genome shotgun (WGS) entry which is preliminary data.</text>
</comment>
<reference evidence="3" key="1">
    <citation type="submission" date="2022-07" db="EMBL/GenBank/DDBJ databases">
        <title>Phylogenomic reconstructions and comparative analyses of Kickxellomycotina fungi.</title>
        <authorList>
            <person name="Reynolds N.K."/>
            <person name="Stajich J.E."/>
            <person name="Barry K."/>
            <person name="Grigoriev I.V."/>
            <person name="Crous P."/>
            <person name="Smith M.E."/>
        </authorList>
    </citation>
    <scope>NUCLEOTIDE SEQUENCE</scope>
    <source>
        <strain evidence="3">NRRL 3115</strain>
    </source>
</reference>
<feature type="compositionally biased region" description="Polar residues" evidence="1">
    <location>
        <begin position="1"/>
        <end position="11"/>
    </location>
</feature>
<proteinExistence type="predicted"/>
<evidence type="ECO:0000313" key="4">
    <source>
        <dbReference type="Proteomes" id="UP001151518"/>
    </source>
</evidence>
<keyword evidence="2" id="KW-0812">Transmembrane</keyword>
<keyword evidence="2" id="KW-0472">Membrane</keyword>
<evidence type="ECO:0008006" key="5">
    <source>
        <dbReference type="Google" id="ProtNLM"/>
    </source>
</evidence>
<feature type="transmembrane region" description="Helical" evidence="2">
    <location>
        <begin position="532"/>
        <end position="553"/>
    </location>
</feature>